<evidence type="ECO:0000313" key="9">
    <source>
        <dbReference type="EMBL" id="TLD93759.1"/>
    </source>
</evidence>
<dbReference type="RefSeq" id="WP_034569693.1">
    <property type="nucleotide sequence ID" value="NZ_JRMP02000012.1"/>
</dbReference>
<dbReference type="Proteomes" id="UP000029714">
    <property type="component" value="Unassembled WGS sequence"/>
</dbReference>
<reference evidence="9 10" key="2">
    <citation type="journal article" date="2016" name="Infect. Immun.">
        <title>Helicobacter saguini, a Novel Helicobacter Isolated from Cotton-Top Tamarins with Ulcerative Colitis, Has Proinflammatory Properties and Induces Typhlocolitis and Dysplasia in Gnotobiotic IL-10-/- Mice.</title>
        <authorList>
            <person name="Shen Z."/>
            <person name="Mannion A."/>
            <person name="Whary M.T."/>
            <person name="Muthupalani S."/>
            <person name="Sheh A."/>
            <person name="Feng Y."/>
            <person name="Gong G."/>
            <person name="Vandamme P."/>
            <person name="Holcombe H.R."/>
            <person name="Paster B.J."/>
            <person name="Fox J.G."/>
        </authorList>
    </citation>
    <scope>NUCLEOTIDE SEQUENCE [LARGE SCALE GENOMIC DNA]</scope>
    <source>
        <strain evidence="9 10">MIT 97-6194</strain>
    </source>
</reference>
<evidence type="ECO:0000259" key="7">
    <source>
        <dbReference type="PROSITE" id="PS51352"/>
    </source>
</evidence>
<dbReference type="EMBL" id="JRMP02000012">
    <property type="protein sequence ID" value="TLD93759.1"/>
    <property type="molecule type" value="Genomic_DNA"/>
</dbReference>
<proteinExistence type="inferred from homology"/>
<evidence type="ECO:0000256" key="3">
    <source>
        <dbReference type="ARBA" id="ARBA00023002"/>
    </source>
</evidence>
<dbReference type="InterPro" id="IPR013740">
    <property type="entry name" value="Redoxin"/>
</dbReference>
<dbReference type="HAMAP" id="MF_00269">
    <property type="entry name" value="Tpx"/>
    <property type="match status" value="1"/>
</dbReference>
<comment type="caution">
    <text evidence="9">The sequence shown here is derived from an EMBL/GenBank/DDBJ whole genome shotgun (WGS) entry which is preliminary data.</text>
</comment>
<keyword evidence="1 6" id="KW-0575">Peroxidase</keyword>
<dbReference type="SUPFAM" id="SSF52833">
    <property type="entry name" value="Thioredoxin-like"/>
    <property type="match status" value="1"/>
</dbReference>
<evidence type="ECO:0000256" key="1">
    <source>
        <dbReference type="ARBA" id="ARBA00022559"/>
    </source>
</evidence>
<comment type="similarity">
    <text evidence="6">Belongs to the peroxiredoxin family. Tpx subfamily.</text>
</comment>
<feature type="domain" description="Thioredoxin" evidence="7">
    <location>
        <begin position="16"/>
        <end position="164"/>
    </location>
</feature>
<accession>A0A347VQK7</accession>
<dbReference type="InterPro" id="IPR002065">
    <property type="entry name" value="TPX"/>
</dbReference>
<keyword evidence="5 6" id="KW-0676">Redox-active center</keyword>
<dbReference type="PANTHER" id="PTHR43110">
    <property type="entry name" value="THIOL PEROXIDASE"/>
    <property type="match status" value="1"/>
</dbReference>
<dbReference type="InterPro" id="IPR036249">
    <property type="entry name" value="Thioredoxin-like_sf"/>
</dbReference>
<evidence type="ECO:0000256" key="2">
    <source>
        <dbReference type="ARBA" id="ARBA00022862"/>
    </source>
</evidence>
<keyword evidence="3 6" id="KW-0560">Oxidoreductase</keyword>
<keyword evidence="10" id="KW-1185">Reference proteome</keyword>
<dbReference type="NCBIfam" id="NF001808">
    <property type="entry name" value="PRK00522.1"/>
    <property type="match status" value="1"/>
</dbReference>
<evidence type="ECO:0000313" key="8">
    <source>
        <dbReference type="EMBL" id="MWV70114.1"/>
    </source>
</evidence>
<dbReference type="EC" id="1.11.1.24" evidence="6"/>
<evidence type="ECO:0000256" key="5">
    <source>
        <dbReference type="ARBA" id="ARBA00023284"/>
    </source>
</evidence>
<dbReference type="EMBL" id="QBIU01000002">
    <property type="protein sequence ID" value="MWV70114.1"/>
    <property type="molecule type" value="Genomic_DNA"/>
</dbReference>
<dbReference type="Gene3D" id="3.40.30.10">
    <property type="entry name" value="Glutaredoxin"/>
    <property type="match status" value="1"/>
</dbReference>
<dbReference type="InterPro" id="IPR018219">
    <property type="entry name" value="Tpx_CS"/>
</dbReference>
<comment type="function">
    <text evidence="6">Thiol-specific peroxidase that catalyzes the reduction of hydrogen peroxide and organic hydroperoxides to water and alcohols, respectively. Plays a role in cell protection against oxidative stress by detoxifying peroxides.</text>
</comment>
<dbReference type="PROSITE" id="PS51352">
    <property type="entry name" value="THIOREDOXIN_2"/>
    <property type="match status" value="1"/>
</dbReference>
<dbReference type="Pfam" id="PF08534">
    <property type="entry name" value="Redoxin"/>
    <property type="match status" value="1"/>
</dbReference>
<gene>
    <name evidence="6" type="primary">tpx</name>
    <name evidence="8" type="ORF">DCO61_08930</name>
    <name evidence="9" type="ORF">LS64_008170</name>
</gene>
<reference evidence="9 10" key="1">
    <citation type="journal article" date="2014" name="Genome Announc.">
        <title>Draft genome sequences of eight enterohepatic helicobacter species isolated from both laboratory and wild rodents.</title>
        <authorList>
            <person name="Sheh A."/>
            <person name="Shen Z."/>
            <person name="Fox J.G."/>
        </authorList>
    </citation>
    <scope>NUCLEOTIDE SEQUENCE [LARGE SCALE GENOMIC DNA]</scope>
    <source>
        <strain evidence="9 10">MIT 97-6194</strain>
    </source>
</reference>
<keyword evidence="2 6" id="KW-0049">Antioxidant</keyword>
<evidence type="ECO:0000256" key="6">
    <source>
        <dbReference type="HAMAP-Rule" id="MF_00269"/>
    </source>
</evidence>
<evidence type="ECO:0000256" key="4">
    <source>
        <dbReference type="ARBA" id="ARBA00023157"/>
    </source>
</evidence>
<name>A0A347VQK7_9HELI</name>
<dbReference type="AlphaFoldDB" id="A0A347VQK7"/>
<comment type="catalytic activity">
    <reaction evidence="6">
        <text>a hydroperoxide + [thioredoxin]-dithiol = an alcohol + [thioredoxin]-disulfide + H2O</text>
        <dbReference type="Rhea" id="RHEA:62620"/>
        <dbReference type="Rhea" id="RHEA-COMP:10698"/>
        <dbReference type="Rhea" id="RHEA-COMP:10700"/>
        <dbReference type="ChEBI" id="CHEBI:15377"/>
        <dbReference type="ChEBI" id="CHEBI:29950"/>
        <dbReference type="ChEBI" id="CHEBI:30879"/>
        <dbReference type="ChEBI" id="CHEBI:35924"/>
        <dbReference type="ChEBI" id="CHEBI:50058"/>
        <dbReference type="EC" id="1.11.1.24"/>
    </reaction>
</comment>
<dbReference type="PANTHER" id="PTHR43110:SF1">
    <property type="entry name" value="THIOL PEROXIDASE"/>
    <property type="match status" value="1"/>
</dbReference>
<dbReference type="InterPro" id="IPR050455">
    <property type="entry name" value="Tpx_Peroxidase_subfamily"/>
</dbReference>
<comment type="miscellaneous">
    <text evidence="6">The active site is a conserved redox-active cysteine residue, the peroxidatic cysteine (C(P)), which makes the nucleophilic attack on the peroxide substrate. The peroxide oxidizes the C(P)-SH to cysteine sulfenic acid (C(P)-SOH), which then reacts with another cysteine residue, the resolving cysteine (C(R)), to form a disulfide bridge. The disulfide is subsequently reduced by an appropriate electron donor to complete the catalytic cycle. In this atypical 2-Cys peroxiredoxin, C(R) is present in the same subunit to form an intramolecular disulfide. The disulfide is subsequently reduced by thioredoxin.</text>
</comment>
<protein>
    <recommendedName>
        <fullName evidence="6">Thiol peroxidase</fullName>
        <shortName evidence="6">Tpx</shortName>
        <ecNumber evidence="6">1.11.1.24</ecNumber>
    </recommendedName>
    <alternativeName>
        <fullName evidence="6">Peroxiredoxin tpx</fullName>
        <shortName evidence="6">Prx</shortName>
    </alternativeName>
    <alternativeName>
        <fullName evidence="6">Thioredoxin peroxidase</fullName>
    </alternativeName>
    <alternativeName>
        <fullName evidence="6">Thioredoxin-dependent peroxiredoxin</fullName>
    </alternativeName>
</protein>
<keyword evidence="4 6" id="KW-1015">Disulfide bond</keyword>
<reference evidence="9" key="3">
    <citation type="submission" date="2018-04" db="EMBL/GenBank/DDBJ databases">
        <authorList>
            <person name="Sheh A."/>
            <person name="Shen Z."/>
            <person name="Mannion A.J."/>
            <person name="Fox J.G."/>
        </authorList>
    </citation>
    <scope>NUCLEOTIDE SEQUENCE</scope>
    <source>
        <strain evidence="9">MIT 97-6194</strain>
    </source>
</reference>
<reference evidence="8 11" key="4">
    <citation type="submission" date="2019-12" db="EMBL/GenBank/DDBJ databases">
        <title>Multi-Generational Helicobacter saguini Isolates.</title>
        <authorList>
            <person name="Mannion A."/>
            <person name="Shen Z."/>
            <person name="Fox J.G."/>
        </authorList>
    </citation>
    <scope>NUCLEOTIDE SEQUENCE [LARGE SCALE GENOMIC DNA]</scope>
    <source>
        <strain evidence="8">16-048</strain>
        <strain evidence="11">16-048 (F4)</strain>
    </source>
</reference>
<dbReference type="Proteomes" id="UP000477070">
    <property type="component" value="Unassembled WGS sequence"/>
</dbReference>
<dbReference type="GO" id="GO:0008379">
    <property type="term" value="F:thioredoxin peroxidase activity"/>
    <property type="evidence" value="ECO:0007669"/>
    <property type="project" value="UniProtKB-UniRule"/>
</dbReference>
<dbReference type="PROSITE" id="PS01265">
    <property type="entry name" value="TPX"/>
    <property type="match status" value="1"/>
</dbReference>
<dbReference type="STRING" id="1548018.LS64_01520"/>
<comment type="subunit">
    <text evidence="6">Homodimer.</text>
</comment>
<feature type="disulfide bond" description="Redox-active" evidence="6">
    <location>
        <begin position="58"/>
        <end position="92"/>
    </location>
</feature>
<dbReference type="OrthoDB" id="9781543at2"/>
<feature type="active site" description="Cysteine sulfenic acid (-SOH) intermediate" evidence="6">
    <location>
        <position position="58"/>
    </location>
</feature>
<organism evidence="9 10">
    <name type="scientific">Helicobacter saguini</name>
    <dbReference type="NCBI Taxonomy" id="1548018"/>
    <lineage>
        <taxon>Bacteria</taxon>
        <taxon>Pseudomonadati</taxon>
        <taxon>Campylobacterota</taxon>
        <taxon>Epsilonproteobacteria</taxon>
        <taxon>Campylobacterales</taxon>
        <taxon>Helicobacteraceae</taxon>
        <taxon>Helicobacter</taxon>
    </lineage>
</organism>
<evidence type="ECO:0000313" key="11">
    <source>
        <dbReference type="Proteomes" id="UP000477070"/>
    </source>
</evidence>
<dbReference type="CDD" id="cd03014">
    <property type="entry name" value="PRX_Atyp2cys"/>
    <property type="match status" value="1"/>
</dbReference>
<dbReference type="InterPro" id="IPR013766">
    <property type="entry name" value="Thioredoxin_domain"/>
</dbReference>
<evidence type="ECO:0000313" key="10">
    <source>
        <dbReference type="Proteomes" id="UP000029714"/>
    </source>
</evidence>
<sequence length="164" mass="17541">MATFKGNKVSLYGKTLGVGASAPQVTLVGKDLGEVTIGGASGKWQIISVMPSIDTGVCQNQTRSFNKKAASLPNANVYCVSVDLPFALGRWCGAEGIDNVVVLSDFREKDFGKKYGLLLEDSPLKGLLTRAVIVVNPEGKIVYEEICDEITNEPNYEKALAAVK</sequence>